<reference evidence="5" key="1">
    <citation type="submission" date="2016-11" db="EMBL/GenBank/DDBJ databases">
        <title>Comparative genomic and phenotypic analysis of Granulibacter bethesdensis clinical isolates from patients with chronic granulomatous disease.</title>
        <authorList>
            <person name="Zarember K.A."/>
            <person name="Porcella S.F."/>
            <person name="Chu J."/>
            <person name="Ding L."/>
            <person name="Dahlstrom E."/>
            <person name="Barbian K."/>
            <person name="Martens C."/>
            <person name="Sykora L."/>
            <person name="Kramer S."/>
            <person name="Pettinato A.M."/>
            <person name="Hong H."/>
            <person name="Wald G."/>
            <person name="Berg L.J."/>
            <person name="Rogge L.S."/>
            <person name="Greenberg D.E."/>
            <person name="Falcone E.L."/>
            <person name="Neves J.F."/>
            <person name="Simoes M.J."/>
            <person name="Casal M."/>
            <person name="Rodriguez-Lopez F.C."/>
            <person name="Zelazny A."/>
            <person name="Gallin J.I."/>
            <person name="Holland S.M."/>
        </authorList>
    </citation>
    <scope>NUCLEOTIDE SEQUENCE [LARGE SCALE GENOMIC DNA]</scope>
    <source>
        <strain evidence="5">NIH9.1</strain>
    </source>
</reference>
<comment type="similarity">
    <text evidence="1">Belongs to the short-chain dehydrogenases/reductases (SDR) family.</text>
</comment>
<dbReference type="PRINTS" id="PR00080">
    <property type="entry name" value="SDRFAMILY"/>
</dbReference>
<dbReference type="Pfam" id="PF13561">
    <property type="entry name" value="adh_short_C2"/>
    <property type="match status" value="1"/>
</dbReference>
<dbReference type="Gene3D" id="3.40.50.720">
    <property type="entry name" value="NAD(P)-binding Rossmann-like Domain"/>
    <property type="match status" value="1"/>
</dbReference>
<keyword evidence="2 4" id="KW-0560">Oxidoreductase</keyword>
<dbReference type="CDD" id="cd05355">
    <property type="entry name" value="SDR_c1"/>
    <property type="match status" value="1"/>
</dbReference>
<dbReference type="Proteomes" id="UP000182373">
    <property type="component" value="Chromosome"/>
</dbReference>
<evidence type="ECO:0000256" key="2">
    <source>
        <dbReference type="ARBA" id="ARBA00023002"/>
    </source>
</evidence>
<sequence length="312" mass="33074">MAHGIHSVGPFIFKFMAGLILTSMERPMTGNSQDSFAVQTQEPPGRTDAMQPKPDHGETTYKGSGRLAGKKALITGGDSGIGRAVAIAFAREGADVAISYYNEHDDAKETASWVEQAGRKALLLSGDVADRQHCLTLIQRTVDELGGIDILVNNAAHQKSIEKLDDIDETEWDTTFRTNIYSMFFLSQAAVAHMKPGSSIINTTSINADSPSAHLLAYATTKGAIANFTAGLGELLAAQGIRVNAVAPGPIWTPLIPSTMPPEAVRTFGQNTPMGRAGQPAEVAPPYVLLASDEASYITAAIIPVTGGRPML</sequence>
<evidence type="ECO:0000256" key="3">
    <source>
        <dbReference type="SAM" id="MobiDB-lite"/>
    </source>
</evidence>
<dbReference type="PROSITE" id="PS00061">
    <property type="entry name" value="ADH_SHORT"/>
    <property type="match status" value="1"/>
</dbReference>
<dbReference type="PRINTS" id="PR00081">
    <property type="entry name" value="GDHRDH"/>
</dbReference>
<gene>
    <name evidence="4" type="ORF">GbCGDNIH9_0094</name>
</gene>
<organism evidence="4 5">
    <name type="scientific">Granulibacter bethesdensis</name>
    <dbReference type="NCBI Taxonomy" id="364410"/>
    <lineage>
        <taxon>Bacteria</taxon>
        <taxon>Pseudomonadati</taxon>
        <taxon>Pseudomonadota</taxon>
        <taxon>Alphaproteobacteria</taxon>
        <taxon>Acetobacterales</taxon>
        <taxon>Acetobacteraceae</taxon>
        <taxon>Granulibacter</taxon>
    </lineage>
</organism>
<proteinExistence type="inferred from homology"/>
<dbReference type="InterPro" id="IPR020904">
    <property type="entry name" value="Sc_DH/Rdtase_CS"/>
</dbReference>
<dbReference type="AlphaFoldDB" id="A0AAC9P7L7"/>
<protein>
    <submittedName>
        <fullName evidence="4">Short chain dehydrogenase</fullName>
        <ecNumber evidence="4">1.-.-.-</ecNumber>
    </submittedName>
</protein>
<dbReference type="GO" id="GO:0016614">
    <property type="term" value="F:oxidoreductase activity, acting on CH-OH group of donors"/>
    <property type="evidence" value="ECO:0007669"/>
    <property type="project" value="UniProtKB-ARBA"/>
</dbReference>
<dbReference type="InterPro" id="IPR036291">
    <property type="entry name" value="NAD(P)-bd_dom_sf"/>
</dbReference>
<dbReference type="InterPro" id="IPR002347">
    <property type="entry name" value="SDR_fam"/>
</dbReference>
<evidence type="ECO:0000313" key="4">
    <source>
        <dbReference type="EMBL" id="APH53315.1"/>
    </source>
</evidence>
<name>A0AAC9P7L7_9PROT</name>
<feature type="compositionally biased region" description="Polar residues" evidence="3">
    <location>
        <begin position="30"/>
        <end position="42"/>
    </location>
</feature>
<dbReference type="PANTHER" id="PTHR48107:SF16">
    <property type="entry name" value="NADPH-DEPENDENT ALDEHYDE REDUCTASE 1, CHLOROPLASTIC"/>
    <property type="match status" value="1"/>
</dbReference>
<feature type="region of interest" description="Disordered" evidence="3">
    <location>
        <begin position="30"/>
        <end position="64"/>
    </location>
</feature>
<evidence type="ECO:0000256" key="1">
    <source>
        <dbReference type="ARBA" id="ARBA00006484"/>
    </source>
</evidence>
<dbReference type="EC" id="1.-.-.-" evidence="4"/>
<accession>A0AAC9P7L7</accession>
<dbReference type="FunFam" id="3.40.50.720:FF:000084">
    <property type="entry name" value="Short-chain dehydrogenase reductase"/>
    <property type="match status" value="1"/>
</dbReference>
<dbReference type="EMBL" id="CP018191">
    <property type="protein sequence ID" value="APH53315.1"/>
    <property type="molecule type" value="Genomic_DNA"/>
</dbReference>
<evidence type="ECO:0000313" key="5">
    <source>
        <dbReference type="Proteomes" id="UP000182373"/>
    </source>
</evidence>
<dbReference type="PANTHER" id="PTHR48107">
    <property type="entry name" value="NADPH-DEPENDENT ALDEHYDE REDUCTASE-LIKE PROTEIN, CHLOROPLASTIC-RELATED"/>
    <property type="match status" value="1"/>
</dbReference>
<dbReference type="SUPFAM" id="SSF51735">
    <property type="entry name" value="NAD(P)-binding Rossmann-fold domains"/>
    <property type="match status" value="1"/>
</dbReference>